<evidence type="ECO:0000313" key="3">
    <source>
        <dbReference type="Proteomes" id="UP001235939"/>
    </source>
</evidence>
<dbReference type="Pfam" id="PF01541">
    <property type="entry name" value="GIY-YIG"/>
    <property type="match status" value="1"/>
</dbReference>
<dbReference type="InterPro" id="IPR035901">
    <property type="entry name" value="GIY-YIG_endonuc_sf"/>
</dbReference>
<dbReference type="Pfam" id="PF26215">
    <property type="entry name" value="HTH_animal"/>
    <property type="match status" value="1"/>
</dbReference>
<protein>
    <recommendedName>
        <fullName evidence="1">GIY-YIG domain-containing protein</fullName>
    </recommendedName>
</protein>
<feature type="domain" description="GIY-YIG" evidence="1">
    <location>
        <begin position="200"/>
        <end position="290"/>
    </location>
</feature>
<dbReference type="EMBL" id="CP092883">
    <property type="protein sequence ID" value="UYV82465.1"/>
    <property type="molecule type" value="Genomic_DNA"/>
</dbReference>
<name>A0ABY6LML8_9ARAC</name>
<sequence length="316" mass="36974">MIQAESKATLRNLSKSDFISCFDNWKKRWNGYHPDLNFTYEKETNNSLPFLDVKIMRIENKFQTTVHYKPSFNPDYIRFSSYCPLSHKINTVKTLTKRIHSHCSLQTFKTEETHNILRNLKTCQYPLSFILRHFHSPSEMRNPPVYKSICSIPYSPVSISIARHLKKFGVKTFFCNSPSLSSLLRNPITKSNSLNYPCNIKNAIYSIECNECKTKYVGETGRNLNVRISEHQRNIENQDNRSLVYHHVRETGHSFALSKPITHYSNIPNKQQRLIIESIISRKHNSINRRVDIPEVYNILFPELTPSHPNTRIISE</sequence>
<dbReference type="InterPro" id="IPR000305">
    <property type="entry name" value="GIY-YIG_endonuc"/>
</dbReference>
<accession>A0ABY6LML8</accession>
<evidence type="ECO:0000313" key="2">
    <source>
        <dbReference type="EMBL" id="UYV82465.1"/>
    </source>
</evidence>
<dbReference type="PANTHER" id="PTHR21301:SF10">
    <property type="entry name" value="REVERSE TRANSCRIPTASE DOMAIN-CONTAINING PROTEIN"/>
    <property type="match status" value="1"/>
</dbReference>
<dbReference type="PANTHER" id="PTHR21301">
    <property type="entry name" value="REVERSE TRANSCRIPTASE"/>
    <property type="match status" value="1"/>
</dbReference>
<dbReference type="Gene3D" id="3.40.1440.10">
    <property type="entry name" value="GIY-YIG endonuclease"/>
    <property type="match status" value="1"/>
</dbReference>
<dbReference type="Proteomes" id="UP001235939">
    <property type="component" value="Chromosome 21"/>
</dbReference>
<reference evidence="2 3" key="1">
    <citation type="submission" date="2022-01" db="EMBL/GenBank/DDBJ databases">
        <title>A chromosomal length assembly of Cordylochernes scorpioides.</title>
        <authorList>
            <person name="Zeh D."/>
            <person name="Zeh J."/>
        </authorList>
    </citation>
    <scope>NUCLEOTIDE SEQUENCE [LARGE SCALE GENOMIC DNA]</scope>
    <source>
        <strain evidence="2">IN4F17</strain>
        <tissue evidence="2">Whole Body</tissue>
    </source>
</reference>
<proteinExistence type="predicted"/>
<gene>
    <name evidence="2" type="ORF">LAZ67_21002312</name>
</gene>
<keyword evidence="3" id="KW-1185">Reference proteome</keyword>
<organism evidence="2 3">
    <name type="scientific">Cordylochernes scorpioides</name>
    <dbReference type="NCBI Taxonomy" id="51811"/>
    <lineage>
        <taxon>Eukaryota</taxon>
        <taxon>Metazoa</taxon>
        <taxon>Ecdysozoa</taxon>
        <taxon>Arthropoda</taxon>
        <taxon>Chelicerata</taxon>
        <taxon>Arachnida</taxon>
        <taxon>Pseudoscorpiones</taxon>
        <taxon>Cheliferoidea</taxon>
        <taxon>Chernetidae</taxon>
        <taxon>Cordylochernes</taxon>
    </lineage>
</organism>
<evidence type="ECO:0000259" key="1">
    <source>
        <dbReference type="PROSITE" id="PS50164"/>
    </source>
</evidence>
<dbReference type="InterPro" id="IPR058912">
    <property type="entry name" value="HTH_animal"/>
</dbReference>
<dbReference type="PROSITE" id="PS50164">
    <property type="entry name" value="GIY_YIG"/>
    <property type="match status" value="1"/>
</dbReference>